<feature type="domain" description="CUB" evidence="7">
    <location>
        <begin position="2240"/>
        <end position="2356"/>
    </location>
</feature>
<feature type="domain" description="CUB" evidence="7">
    <location>
        <begin position="707"/>
        <end position="819"/>
    </location>
</feature>
<protein>
    <submittedName>
        <fullName evidence="10">Cubilin-like</fullName>
    </submittedName>
</protein>
<name>A0ABM1N856_NICVS</name>
<dbReference type="CDD" id="cd00054">
    <property type="entry name" value="EGF_CA"/>
    <property type="match status" value="5"/>
</dbReference>
<dbReference type="SUPFAM" id="SSF57184">
    <property type="entry name" value="Growth factor receptor domain"/>
    <property type="match status" value="1"/>
</dbReference>
<dbReference type="InterPro" id="IPR018097">
    <property type="entry name" value="EGF_Ca-bd_CS"/>
</dbReference>
<dbReference type="PROSITE" id="PS01186">
    <property type="entry name" value="EGF_2"/>
    <property type="match status" value="2"/>
</dbReference>
<dbReference type="RefSeq" id="XP_017783006.1">
    <property type="nucleotide sequence ID" value="XM_017927517.1"/>
</dbReference>
<keyword evidence="2" id="KW-0732">Signal</keyword>
<feature type="domain" description="CUB" evidence="7">
    <location>
        <begin position="2482"/>
        <end position="2594"/>
    </location>
</feature>
<proteinExistence type="predicted"/>
<feature type="disulfide bond" evidence="6">
    <location>
        <begin position="462"/>
        <end position="471"/>
    </location>
</feature>
<dbReference type="PROSITE" id="PS00022">
    <property type="entry name" value="EGF_1"/>
    <property type="match status" value="4"/>
</dbReference>
<evidence type="ECO:0000256" key="5">
    <source>
        <dbReference type="PROSITE-ProRule" id="PRU00059"/>
    </source>
</evidence>
<dbReference type="InterPro" id="IPR000152">
    <property type="entry name" value="EGF-type_Asp/Asn_hydroxyl_site"/>
</dbReference>
<dbReference type="Gene3D" id="2.10.25.10">
    <property type="entry name" value="Laminin"/>
    <property type="match status" value="7"/>
</dbReference>
<feature type="domain" description="EGF-like" evidence="8">
    <location>
        <begin position="133"/>
        <end position="169"/>
    </location>
</feature>
<feature type="domain" description="CUB" evidence="7">
    <location>
        <begin position="1523"/>
        <end position="1634"/>
    </location>
</feature>
<feature type="domain" description="CUB" evidence="7">
    <location>
        <begin position="2710"/>
        <end position="2820"/>
    </location>
</feature>
<feature type="domain" description="CUB" evidence="7">
    <location>
        <begin position="2123"/>
        <end position="2236"/>
    </location>
</feature>
<feature type="domain" description="CUB" evidence="7">
    <location>
        <begin position="3303"/>
        <end position="3453"/>
    </location>
</feature>
<keyword evidence="4 6" id="KW-1015">Disulfide bond</keyword>
<evidence type="ECO:0000256" key="6">
    <source>
        <dbReference type="PROSITE-ProRule" id="PRU00076"/>
    </source>
</evidence>
<dbReference type="InterPro" id="IPR000859">
    <property type="entry name" value="CUB_dom"/>
</dbReference>
<evidence type="ECO:0000256" key="4">
    <source>
        <dbReference type="ARBA" id="ARBA00023157"/>
    </source>
</evidence>
<dbReference type="Pfam" id="PF00431">
    <property type="entry name" value="CUB"/>
    <property type="match status" value="25"/>
</dbReference>
<keyword evidence="9" id="KW-1185">Reference proteome</keyword>
<feature type="disulfide bond" evidence="6">
    <location>
        <begin position="202"/>
        <end position="211"/>
    </location>
</feature>
<reference evidence="10" key="1">
    <citation type="submission" date="2025-08" db="UniProtKB">
        <authorList>
            <consortium name="RefSeq"/>
        </authorList>
    </citation>
    <scope>IDENTIFICATION</scope>
    <source>
        <tissue evidence="10">Whole Larva</tissue>
    </source>
</reference>
<dbReference type="SUPFAM" id="SSF49854">
    <property type="entry name" value="Spermadhesin, CUB domain"/>
    <property type="match status" value="26"/>
</dbReference>
<feature type="domain" description="CUB" evidence="7">
    <location>
        <begin position="938"/>
        <end position="1050"/>
    </location>
</feature>
<feature type="domain" description="EGF-like" evidence="8">
    <location>
        <begin position="436"/>
        <end position="472"/>
    </location>
</feature>
<feature type="disulfide bond" evidence="5">
    <location>
        <begin position="588"/>
        <end position="615"/>
    </location>
</feature>
<evidence type="ECO:0000256" key="1">
    <source>
        <dbReference type="ARBA" id="ARBA00022536"/>
    </source>
</evidence>
<dbReference type="InterPro" id="IPR000742">
    <property type="entry name" value="EGF"/>
</dbReference>
<evidence type="ECO:0000259" key="7">
    <source>
        <dbReference type="PROSITE" id="PS01180"/>
    </source>
</evidence>
<dbReference type="PROSITE" id="PS01180">
    <property type="entry name" value="CUB"/>
    <property type="match status" value="26"/>
</dbReference>
<dbReference type="Gene3D" id="2.60.120.290">
    <property type="entry name" value="Spermadhesin, CUB domain"/>
    <property type="match status" value="26"/>
</dbReference>
<gene>
    <name evidence="10" type="primary">LOC108567184</name>
</gene>
<feature type="domain" description="CUB" evidence="7">
    <location>
        <begin position="3177"/>
        <end position="3299"/>
    </location>
</feature>
<dbReference type="Pfam" id="PF07645">
    <property type="entry name" value="EGF_CA"/>
    <property type="match status" value="2"/>
</dbReference>
<feature type="domain" description="CUB" evidence="7">
    <location>
        <begin position="2938"/>
        <end position="3053"/>
    </location>
</feature>
<dbReference type="GeneID" id="108567184"/>
<feature type="domain" description="CUB" evidence="7">
    <location>
        <begin position="2358"/>
        <end position="2478"/>
    </location>
</feature>
<dbReference type="InterPro" id="IPR009030">
    <property type="entry name" value="Growth_fac_rcpt_cys_sf"/>
</dbReference>
<dbReference type="PANTHER" id="PTHR24251">
    <property type="entry name" value="OVOCHYMASE-RELATED"/>
    <property type="match status" value="1"/>
</dbReference>
<feature type="domain" description="EGF-like" evidence="8">
    <location>
        <begin position="171"/>
        <end position="212"/>
    </location>
</feature>
<feature type="domain" description="CUB" evidence="7">
    <location>
        <begin position="1999"/>
        <end position="2122"/>
    </location>
</feature>
<feature type="domain" description="CUB" evidence="7">
    <location>
        <begin position="1867"/>
        <end position="1981"/>
    </location>
</feature>
<evidence type="ECO:0000256" key="2">
    <source>
        <dbReference type="ARBA" id="ARBA00022729"/>
    </source>
</evidence>
<dbReference type="PROSITE" id="PS01187">
    <property type="entry name" value="EGF_CA"/>
    <property type="match status" value="1"/>
</dbReference>
<accession>A0ABM1N856</accession>
<evidence type="ECO:0000256" key="3">
    <source>
        <dbReference type="ARBA" id="ARBA00022737"/>
    </source>
</evidence>
<dbReference type="InterPro" id="IPR035914">
    <property type="entry name" value="Sperma_CUB_dom_sf"/>
</dbReference>
<feature type="domain" description="CUB" evidence="7">
    <location>
        <begin position="1406"/>
        <end position="1519"/>
    </location>
</feature>
<feature type="disulfide bond" evidence="6">
    <location>
        <begin position="424"/>
        <end position="433"/>
    </location>
</feature>
<feature type="domain" description="CUB" evidence="7">
    <location>
        <begin position="2824"/>
        <end position="2937"/>
    </location>
</feature>
<feature type="domain" description="CUB" evidence="7">
    <location>
        <begin position="1056"/>
        <end position="1168"/>
    </location>
</feature>
<comment type="caution">
    <text evidence="6">Lacks conserved residue(s) required for the propagation of feature annotation.</text>
</comment>
<dbReference type="SMART" id="SM00181">
    <property type="entry name" value="EGF"/>
    <property type="match status" value="8"/>
</dbReference>
<organism evidence="9 10">
    <name type="scientific">Nicrophorus vespilloides</name>
    <name type="common">Boreal carrion beetle</name>
    <dbReference type="NCBI Taxonomy" id="110193"/>
    <lineage>
        <taxon>Eukaryota</taxon>
        <taxon>Metazoa</taxon>
        <taxon>Ecdysozoa</taxon>
        <taxon>Arthropoda</taxon>
        <taxon>Hexapoda</taxon>
        <taxon>Insecta</taxon>
        <taxon>Pterygota</taxon>
        <taxon>Neoptera</taxon>
        <taxon>Endopterygota</taxon>
        <taxon>Coleoptera</taxon>
        <taxon>Polyphaga</taxon>
        <taxon>Staphyliniformia</taxon>
        <taxon>Silphidae</taxon>
        <taxon>Nicrophorinae</taxon>
        <taxon>Nicrophorus</taxon>
    </lineage>
</organism>
<feature type="domain" description="CUB" evidence="7">
    <location>
        <begin position="1287"/>
        <end position="1404"/>
    </location>
</feature>
<dbReference type="PROSITE" id="PS00010">
    <property type="entry name" value="ASX_HYDROXYL"/>
    <property type="match status" value="2"/>
</dbReference>
<dbReference type="InterPro" id="IPR049883">
    <property type="entry name" value="NOTCH1_EGF-like"/>
</dbReference>
<feature type="domain" description="CUB" evidence="7">
    <location>
        <begin position="471"/>
        <end position="584"/>
    </location>
</feature>
<feature type="domain" description="EGF-like" evidence="8">
    <location>
        <begin position="398"/>
        <end position="434"/>
    </location>
</feature>
<feature type="domain" description="CUB" evidence="7">
    <location>
        <begin position="1750"/>
        <end position="1866"/>
    </location>
</feature>
<feature type="domain" description="CUB" evidence="7">
    <location>
        <begin position="1635"/>
        <end position="1746"/>
    </location>
</feature>
<feature type="disulfide bond" evidence="6">
    <location>
        <begin position="402"/>
        <end position="412"/>
    </location>
</feature>
<evidence type="ECO:0000313" key="9">
    <source>
        <dbReference type="Proteomes" id="UP000695000"/>
    </source>
</evidence>
<dbReference type="PROSITE" id="PS50026">
    <property type="entry name" value="EGF_3"/>
    <property type="match status" value="4"/>
</dbReference>
<evidence type="ECO:0000259" key="8">
    <source>
        <dbReference type="PROSITE" id="PS50026"/>
    </source>
</evidence>
<dbReference type="SMART" id="SM00179">
    <property type="entry name" value="EGF_CA"/>
    <property type="match status" value="6"/>
</dbReference>
<feature type="disulfide bond" evidence="5">
    <location>
        <begin position="2123"/>
        <end position="2150"/>
    </location>
</feature>
<feature type="disulfide bond" evidence="6">
    <location>
        <begin position="159"/>
        <end position="168"/>
    </location>
</feature>
<keyword evidence="3" id="KW-0677">Repeat</keyword>
<sequence>MVIDYQVGVFVPFIEVSSGNLVFHGSHNKDVVLETTGLGRVMLNNMDLTIMMNSMDTSIKGMDQVKADISTVQNAVQRFELSLYGKSGILKRMEIVEASNTTNGRNYTILFTVFRRRLVGLQRKLRVLNNLLIVNECSSNPCLNGGTCVDMFNSYMCRCVDQWEGPNCDVDVNECKWFAGTDLGCQNGATCVNTKGSYECNCADGWFGLHCTKRSQDCSSNSEICGHGTCVSQSTGIGFKCICDQGWKTDGTKPACTVDVNECENYQPPCSINPPVKCVNLPGTFYCGHCPNGYTGNGFYCTDIDECALFNGGCSLNPMVQCINTLGSKNCGPCPPGYIGNGMTCSYQGGVCGVNNGGCSPLAQCRDNSRISSTYVECICPKSYSGNGFGPDGCTKNPAGPCASNPCQHGSCSTGPDGGYVCLCNRQYTGNNCSIRKNPCDSSPCKNGGECVSLTVAHICICKPPYGGKNCDNELQECGRKIGVSGFIEYPMTNATRTNSFSCAWVIETQSSMVLNITFSKFQMSQCASNWLQINDGSNSASHLIGRYCDESPNTFVTTSNTVYIWFRHIRGARPKFKLGWNSILPVCGDSITVTSHGSFKSPGAPGVYPPNRDCYWSFTAPFGKRIQFHFFSLLIGYNKDCSNDYLEFREGLKPSDPLLVQYCNTSHPEPLISPGHEVVAHFHSDEKGSFPGFQISYSIVDGISGCGGIYTTPEGIINSPATNGKYPVNSFCEYKIKLVGSAKILLNFNEFSLEQSVNCDFDSLTIYSGSSIDAPLVGKYCGKTKPAPLMTYGSEVMLVFKSDWSHQETGFSIKYETVCGGQYIDPNGTIYSENFGTNVTSDKSRECIYNIMRPSGNYIRLDFLNINFAGANKDCTTGYIEVRDGDNENSTLIGRFCESIPSTKYSTYNYVWIKYVASAGILNEFYINYTSISNNGCGGIFKNKVGSIESPDDLDSYTDGLTCSWLLVAPEDYVIQLTWVKFNLEQSYNCIYDKVTIMDQGTEPVSTIGTYCGNKLPPTLISSSNLVKIKFEIDNSKNLEGFLFTYTFIHERNMCGGQYFTSSGVIKSPYYPEHYPSNRDCTWIVTVPAGQQVMLNVTFFEIEQFPNCRYDYLEIRNGGTAAAPLIGTYCGTNIPKIIPSHANQMYMRFKSDTTKKGPGFLIAWSSTSTGCGGSLTSPMGTIISPQYPEPYHKNTECFWKISISAGSVVQIVFADLDLEPHVTCVLDYVEIFDGIGTNAKSLGKYCTSHIKMPAYIRSTSNHMTIKFRSDLSFQGRGFQIKYTTICSHVITGFNGVIESPGYPNTYESKQHCTWEIGVPDGNKINMTFSQFELGPSLWNDKNCSKNDFLEIKYQDEETLTSYGSYCGNNTPSDIAISSNKSLVILNVDHAMYNSRFRLEWHIDGCGGLLTHPTGVITTPNYPNGYVYDTRCDWLIQVDYGYSVQFTIKDIDLERSDKCEYDYITFYNGVDDNYPAITKICYIGHNPLTITSTGNSMFVRFQSDSSYNGKGFSAEYSTIASKCGGKLTASHGNLHSPNYPLNYDKNDSCTWLIEIEENHVIELEFKDFDLVNLCDRNYLKIYDGPTPAYPLLAKLCANKKPNGTLTSRTNHLYIEMITNPYLTSKGFLASYKTACGAEITTQGGGLIQFAKNNQFFMDLTEYEHCNWTIRATNPSDHIYITIVHMESDQCYLYDGLSIYDGENNNSTLIGHYCGNQIPPRIKSSGSTLHLEIDNMDQAFTARYSVLDTHCGGTLESQTGLFGSPNYPDNYPVDIQCEWILKTSPGNRIMVAFTEFALAPSDNCNEDYVEIREIDGKGKLLGLFCGNNIPTNITASENIWIYFKSDKPLSGEAQTTAKGFLAQYTLVHGNTLEGPNGTVTSPMYPRLYFQNGEFSWKITVKPGYQIALTFTDFNLEYFDNDGCYVTFLTIYDGSDSNSPEIGTYCGFTAPEDIKSTKNVIFININFDIIRKGSRFSLNWQEIRETESKLPTVKKINTDGCGSDDPIALSDNERFNITSPDYPNMYSHPLTCTWLFSTTPDKHLAIRLNTLDLHTSGNCEYGDSISIFTGGIGLLTYRLVEKLCHQNETGQLISTSKLMKVVFKAKTFTNQQRYTGFSGYVAAVCGGSVKSPTGIIKVDNVTEFVVDSIVECVWHVEARPGKTIRIEFSDFHLGEDSTSCKNYILFKNGQYSSSPNLGNGKYCGNEKPPILETTGNYLYIKYFSLSTLTNFKLRYSERSINCGGKIILSSLDNSTVISSPNYPNIPSPHIECIWTIVAPPGESIRIDFLRRFDFRSNKGCTLESVEIRNGGTHLSPLIGIFCDELPSTHVSLENMMYIKFTTDIDEPSNGFQAQVSVAGCGGIIRGSSGEIKSPGYNNRKMYMYKADCKWEFIGPNDHYLDLKFETIDLPFSLTTDCNKVDHVTITEYNKINRTEEVIGNYCGRTPPTGIRSKSNLVYIYFKSDGVKKMYNGFKLSFNCSQSKCGGEFNSESGVLISPGYPYMNHNNRNCEWTIRVPKGRRVRVDIEDVDFDKTVAFFTQGVAFFNGIGFSSPLQYIKAKDVVPNVIRSSDNTMKVFFWSGQPSNHRGFKARFSSDEPTICLGDLNQDSGVIRTPNISVHTCTWDREPKVNKPHETIALSIDTFSVNSTACTYGLNTITVILGHDKLNPIEICRTPSHSLIIRSPLPKLKIHTRRPPLEILNYTISYQTYPCGGEFTHGFGTVQSPNFPNKSINKSECAWILSGSKDQSLTINFQTFDLDPDCDKNYLIIYNGPNAKSPRIGKFCSTKNPGSIRSQGNTLLLEYHIEKNSKGTGFNASYEPIVKGCGGILQTSTIITSPQYPKDYPNNAECLWELRSKPGYHINLEFFDRFQIETSDNCDKDYVKIYNKMEQINNTDIAKYCGRNIPPSFNAFGNTLFVLFRSNAATTGTGFKAKWNLKCGGTFEADNKIRYITSPGYPEGYGNELNCQYTIKATGKYIEVEFEDFDIEKPGGFGCIFDNVTILSNRDTKRANNKLTFCGTNKPTKIKLLDSVTITFITDKWLTKRGFKLSYMVDSCGGNITEPTIIQKVSEKGSNLWMIQGVTLCTWTVTAPLKQRVSLKFLTIDLMHSINCGIQYIMVYDSKWNKLAKLCGHLDGELPVIHSNDNKMIIKYSYTSFLSRTTNFSAAIYFTHGPDNGCGGSIVLNNSSTTINTPTHLDDFDCIWKFAATRDYTIKIELLEMHATPCAVSTKEIEANNNNCSCILYELRDGYTSTSEHIDTVCNGEISTTSTYYTSTASAWMRIASHQKATKASKIRFTAIPSICGNMHLTARSTPQYVTTPNYPNEYPKNIRCVWRISSAFYTQRIQMRFVEFDLNNKMNAVDFISNTCDTLDRLEVVDSTNKAFHLDYDMIFTKKPSLFLLSSYNVMLGSNKFCSTNDTNYEYLSQTNKIQLNFYSNNMIKNGKGFKLEYAIADCNRNYTTLQGRLNKNWYVGNCSIYITVPENYTISLYFTLFSTFFSDCSMNGLQIYDGDETKTKLLDVCMTAVPSPVFSNGNQLYLKMYGTAKYGVNTFDITYTSSNEGRGCGGNLYNFKGSFSSPMYPNVYNHNGECTWNVKVPLGLQVAMKFSTFDIGGTCDSNYVIVTTYVGKLANERKFCKGDNIGTIISTGIINVYYKTTTGLTGTGWFAKFLAITSDITEKSFESSSSSQNAGVRIRY</sequence>
<feature type="domain" description="CUB" evidence="7">
    <location>
        <begin position="820"/>
        <end position="933"/>
    </location>
</feature>
<dbReference type="InterPro" id="IPR001881">
    <property type="entry name" value="EGF-like_Ca-bd_dom"/>
</dbReference>
<keyword evidence="1 6" id="KW-0245">EGF-like domain</keyword>
<feature type="domain" description="CUB" evidence="7">
    <location>
        <begin position="3565"/>
        <end position="3673"/>
    </location>
</feature>
<feature type="domain" description="CUB" evidence="7">
    <location>
        <begin position="3455"/>
        <end position="3559"/>
    </location>
</feature>
<dbReference type="SUPFAM" id="SSF57196">
    <property type="entry name" value="EGF/Laminin"/>
    <property type="match status" value="2"/>
</dbReference>
<dbReference type="SMART" id="SM00042">
    <property type="entry name" value="CUB"/>
    <property type="match status" value="26"/>
</dbReference>
<dbReference type="CDD" id="cd00041">
    <property type="entry name" value="CUB"/>
    <property type="match status" value="25"/>
</dbReference>
<dbReference type="Pfam" id="PF00008">
    <property type="entry name" value="EGF"/>
    <property type="match status" value="3"/>
</dbReference>
<evidence type="ECO:0000313" key="10">
    <source>
        <dbReference type="RefSeq" id="XP_017783006.1"/>
    </source>
</evidence>
<feature type="domain" description="CUB" evidence="7">
    <location>
        <begin position="1172"/>
        <end position="1286"/>
    </location>
</feature>
<feature type="domain" description="CUB" evidence="7">
    <location>
        <begin position="3055"/>
        <end position="3170"/>
    </location>
</feature>
<feature type="domain" description="CUB" evidence="7">
    <location>
        <begin position="588"/>
        <end position="701"/>
    </location>
</feature>
<dbReference type="Proteomes" id="UP000695000">
    <property type="component" value="Unplaced"/>
</dbReference>